<evidence type="ECO:0000256" key="5">
    <source>
        <dbReference type="ARBA" id="ARBA00022840"/>
    </source>
</evidence>
<dbReference type="PROSITE" id="PS50011">
    <property type="entry name" value="PROTEIN_KINASE_DOM"/>
    <property type="match status" value="1"/>
</dbReference>
<sequence length="494" mass="57793">MTSQQNKRVLEIEDIIISNEEYLEEYCDLRINKLIGNGSFGLVYTGWDFKEQSECAVKVIKRTNNYYDIEAQILQDLSHPNIIRFRRVCETKKLVYIVMEYLQGGTLKDLIENRKANQQPFTEEESSTLMKNILNAVFYMHENSVIHRDLKPENILFGDSKDLNSLRVSDFGLSTQFKGETPFKIYSQRCGTYIYMSPEQINDSLYSKGVDIWAAGIIMYQLLTLGKHPIYKSGMSKEQYNKILKNKKQDWIQMQDIEKHILLFQKQFNAQKQVQNEDNNQKQEKKEVQNEDQEKFINGNSEKQKENLGKQSTQINLQSQSYYKNENKSNNLEKEKQQCNDIPINDGTLSSTSIEQNDKSQIINNQIVSEQAVSLLNRLLQVEQNQRYSAHQGLRHPWVTRNLDDEVPLTVYENQIVIQNKMKLANQMKALLFIKYMQKWGSLPAQSQNNIQDKEQKIVGLTKNCDQKSIKQQNENQSQNKFDNEQYKQKVIAE</sequence>
<feature type="region of interest" description="Disordered" evidence="11">
    <location>
        <begin position="469"/>
        <end position="494"/>
    </location>
</feature>
<dbReference type="InterPro" id="IPR030616">
    <property type="entry name" value="Aur-like"/>
</dbReference>
<reference evidence="13 14" key="1">
    <citation type="journal article" date="2015" name="Sci. Rep.">
        <title>Genome of the facultative scuticociliatosis pathogen Pseudocohnilembus persalinus provides insight into its virulence through horizontal gene transfer.</title>
        <authorList>
            <person name="Xiong J."/>
            <person name="Wang G."/>
            <person name="Cheng J."/>
            <person name="Tian M."/>
            <person name="Pan X."/>
            <person name="Warren A."/>
            <person name="Jiang C."/>
            <person name="Yuan D."/>
            <person name="Miao W."/>
        </authorList>
    </citation>
    <scope>NUCLEOTIDE SEQUENCE [LARGE SCALE GENOMIC DNA]</scope>
    <source>
        <strain evidence="13">36N120E</strain>
    </source>
</reference>
<dbReference type="InParanoid" id="A0A0V0QYD3"/>
<evidence type="ECO:0000256" key="11">
    <source>
        <dbReference type="SAM" id="MobiDB-lite"/>
    </source>
</evidence>
<dbReference type="AlphaFoldDB" id="A0A0V0QYD3"/>
<keyword evidence="4 13" id="KW-0418">Kinase</keyword>
<evidence type="ECO:0000313" key="14">
    <source>
        <dbReference type="Proteomes" id="UP000054937"/>
    </source>
</evidence>
<keyword evidence="1 10" id="KW-0723">Serine/threonine-protein kinase</keyword>
<feature type="compositionally biased region" description="Polar residues" evidence="11">
    <location>
        <begin position="470"/>
        <end position="481"/>
    </location>
</feature>
<keyword evidence="5 7" id="KW-0067">ATP-binding</keyword>
<dbReference type="Gene3D" id="3.30.200.20">
    <property type="entry name" value="Phosphorylase Kinase, domain 1"/>
    <property type="match status" value="1"/>
</dbReference>
<keyword evidence="3 7" id="KW-0547">Nucleotide-binding</keyword>
<evidence type="ECO:0000256" key="3">
    <source>
        <dbReference type="ARBA" id="ARBA00022741"/>
    </source>
</evidence>
<organism evidence="13 14">
    <name type="scientific">Pseudocohnilembus persalinus</name>
    <name type="common">Ciliate</name>
    <dbReference type="NCBI Taxonomy" id="266149"/>
    <lineage>
        <taxon>Eukaryota</taxon>
        <taxon>Sar</taxon>
        <taxon>Alveolata</taxon>
        <taxon>Ciliophora</taxon>
        <taxon>Intramacronucleata</taxon>
        <taxon>Oligohymenophorea</taxon>
        <taxon>Scuticociliatia</taxon>
        <taxon>Philasterida</taxon>
        <taxon>Pseudocohnilembidae</taxon>
        <taxon>Pseudocohnilembus</taxon>
    </lineage>
</organism>
<dbReference type="PROSITE" id="PS00107">
    <property type="entry name" value="PROTEIN_KINASE_ATP"/>
    <property type="match status" value="1"/>
</dbReference>
<feature type="binding site" evidence="7">
    <location>
        <position position="170"/>
    </location>
    <ligand>
        <name>ATP</name>
        <dbReference type="ChEBI" id="CHEBI:30616"/>
    </ligand>
</feature>
<evidence type="ECO:0000256" key="9">
    <source>
        <dbReference type="PROSITE-ProRule" id="PRU10141"/>
    </source>
</evidence>
<evidence type="ECO:0000256" key="10">
    <source>
        <dbReference type="RuleBase" id="RU000304"/>
    </source>
</evidence>
<dbReference type="PANTHER" id="PTHR24350">
    <property type="entry name" value="SERINE/THREONINE-PROTEIN KINASE IAL-RELATED"/>
    <property type="match status" value="1"/>
</dbReference>
<dbReference type="Pfam" id="PF00069">
    <property type="entry name" value="Pkinase"/>
    <property type="match status" value="1"/>
</dbReference>
<dbReference type="PRINTS" id="PR00109">
    <property type="entry name" value="TYRKINASE"/>
</dbReference>
<evidence type="ECO:0000256" key="4">
    <source>
        <dbReference type="ARBA" id="ARBA00022777"/>
    </source>
</evidence>
<evidence type="ECO:0000256" key="1">
    <source>
        <dbReference type="ARBA" id="ARBA00022527"/>
    </source>
</evidence>
<keyword evidence="2" id="KW-0808">Transferase</keyword>
<evidence type="ECO:0000256" key="2">
    <source>
        <dbReference type="ARBA" id="ARBA00022679"/>
    </source>
</evidence>
<feature type="binding site" evidence="7 9">
    <location>
        <position position="58"/>
    </location>
    <ligand>
        <name>ATP</name>
        <dbReference type="ChEBI" id="CHEBI:30616"/>
    </ligand>
</feature>
<proteinExistence type="inferred from homology"/>
<keyword evidence="14" id="KW-1185">Reference proteome</keyword>
<feature type="region of interest" description="Disordered" evidence="11">
    <location>
        <begin position="273"/>
        <end position="321"/>
    </location>
</feature>
<feature type="binding site" evidence="7">
    <location>
        <begin position="153"/>
        <end position="154"/>
    </location>
    <ligand>
        <name>ATP</name>
        <dbReference type="ChEBI" id="CHEBI:30616"/>
    </ligand>
</feature>
<feature type="compositionally biased region" description="Polar residues" evidence="11">
    <location>
        <begin position="309"/>
        <end position="318"/>
    </location>
</feature>
<evidence type="ECO:0000259" key="12">
    <source>
        <dbReference type="PROSITE" id="PS50011"/>
    </source>
</evidence>
<evidence type="ECO:0000256" key="8">
    <source>
        <dbReference type="PIRSR" id="PIRSR630616-3"/>
    </source>
</evidence>
<dbReference type="InterPro" id="IPR001245">
    <property type="entry name" value="Ser-Thr/Tyr_kinase_cat_dom"/>
</dbReference>
<dbReference type="GO" id="GO:0005524">
    <property type="term" value="F:ATP binding"/>
    <property type="evidence" value="ECO:0007669"/>
    <property type="project" value="UniProtKB-UniRule"/>
</dbReference>
<evidence type="ECO:0000313" key="13">
    <source>
        <dbReference type="EMBL" id="KRX07303.1"/>
    </source>
</evidence>
<evidence type="ECO:0000256" key="7">
    <source>
        <dbReference type="PIRSR" id="PIRSR630616-2"/>
    </source>
</evidence>
<dbReference type="InterPro" id="IPR000719">
    <property type="entry name" value="Prot_kinase_dom"/>
</dbReference>
<feature type="active site" description="Proton acceptor" evidence="6">
    <location>
        <position position="149"/>
    </location>
</feature>
<dbReference type="OMA" id="PEEISEC"/>
<feature type="compositionally biased region" description="Basic and acidic residues" evidence="11">
    <location>
        <begin position="482"/>
        <end position="494"/>
    </location>
</feature>
<evidence type="ECO:0000256" key="6">
    <source>
        <dbReference type="PIRSR" id="PIRSR630616-1"/>
    </source>
</evidence>
<dbReference type="GO" id="GO:0004674">
    <property type="term" value="F:protein serine/threonine kinase activity"/>
    <property type="evidence" value="ECO:0007669"/>
    <property type="project" value="UniProtKB-KW"/>
</dbReference>
<comment type="similarity">
    <text evidence="10">Belongs to the protein kinase superfamily.</text>
</comment>
<dbReference type="InterPro" id="IPR017441">
    <property type="entry name" value="Protein_kinase_ATP_BS"/>
</dbReference>
<feature type="domain" description="Protein kinase" evidence="12">
    <location>
        <begin position="29"/>
        <end position="399"/>
    </location>
</feature>
<dbReference type="SMART" id="SM00220">
    <property type="entry name" value="S_TKc"/>
    <property type="match status" value="1"/>
</dbReference>
<dbReference type="SUPFAM" id="SSF56112">
    <property type="entry name" value="Protein kinase-like (PK-like)"/>
    <property type="match status" value="1"/>
</dbReference>
<feature type="cross-link" description="Glycyl lysine isopeptide (Lys-Gly) (interchain with G-Cter in SUMO2)" evidence="8">
    <location>
        <position position="151"/>
    </location>
</feature>
<dbReference type="InterPro" id="IPR011009">
    <property type="entry name" value="Kinase-like_dom_sf"/>
</dbReference>
<feature type="compositionally biased region" description="Basic and acidic residues" evidence="11">
    <location>
        <begin position="279"/>
        <end position="295"/>
    </location>
</feature>
<accession>A0A0V0QYD3</accession>
<protein>
    <submittedName>
        <fullName evidence="13">Protein kinase-like domain</fullName>
    </submittedName>
</protein>
<dbReference type="Proteomes" id="UP000054937">
    <property type="component" value="Unassembled WGS sequence"/>
</dbReference>
<name>A0A0V0QYD3_PSEPJ</name>
<comment type="caution">
    <text evidence="13">The sequence shown here is derived from an EMBL/GenBank/DDBJ whole genome shotgun (WGS) entry which is preliminary data.</text>
</comment>
<dbReference type="InterPro" id="IPR008271">
    <property type="entry name" value="Ser/Thr_kinase_AS"/>
</dbReference>
<dbReference type="PROSITE" id="PS00108">
    <property type="entry name" value="PROTEIN_KINASE_ST"/>
    <property type="match status" value="1"/>
</dbReference>
<gene>
    <name evidence="13" type="ORF">PPERSA_06918</name>
</gene>
<dbReference type="EMBL" id="LDAU01000084">
    <property type="protein sequence ID" value="KRX07303.1"/>
    <property type="molecule type" value="Genomic_DNA"/>
</dbReference>
<dbReference type="Gene3D" id="1.10.510.10">
    <property type="entry name" value="Transferase(Phosphotransferase) domain 1"/>
    <property type="match status" value="2"/>
</dbReference>
<dbReference type="OrthoDB" id="10252354at2759"/>